<reference evidence="2 3" key="1">
    <citation type="submission" date="2024-04" db="EMBL/GenBank/DDBJ databases">
        <authorList>
            <person name="Rising A."/>
            <person name="Reimegard J."/>
            <person name="Sonavane S."/>
            <person name="Akerstrom W."/>
            <person name="Nylinder S."/>
            <person name="Hedman E."/>
            <person name="Kallberg Y."/>
        </authorList>
    </citation>
    <scope>NUCLEOTIDE SEQUENCE [LARGE SCALE GENOMIC DNA]</scope>
</reference>
<sequence>MLSMCCMTTLLLSTHIIHDSLCNTKKNSNKEANYSLKRNTRYEGGPCNNPDAAAVEANDATL</sequence>
<comment type="caution">
    <text evidence="2">The sequence shown here is derived from an EMBL/GenBank/DDBJ whole genome shotgun (WGS) entry which is preliminary data.</text>
</comment>
<organism evidence="2 3">
    <name type="scientific">Larinioides sclopetarius</name>
    <dbReference type="NCBI Taxonomy" id="280406"/>
    <lineage>
        <taxon>Eukaryota</taxon>
        <taxon>Metazoa</taxon>
        <taxon>Ecdysozoa</taxon>
        <taxon>Arthropoda</taxon>
        <taxon>Chelicerata</taxon>
        <taxon>Arachnida</taxon>
        <taxon>Araneae</taxon>
        <taxon>Araneomorphae</taxon>
        <taxon>Entelegynae</taxon>
        <taxon>Araneoidea</taxon>
        <taxon>Araneidae</taxon>
        <taxon>Larinioides</taxon>
    </lineage>
</organism>
<proteinExistence type="predicted"/>
<accession>A0AAV2A922</accession>
<evidence type="ECO:0000313" key="2">
    <source>
        <dbReference type="EMBL" id="CAL1279153.1"/>
    </source>
</evidence>
<dbReference type="EMBL" id="CAXIEN010000119">
    <property type="protein sequence ID" value="CAL1279153.1"/>
    <property type="molecule type" value="Genomic_DNA"/>
</dbReference>
<gene>
    <name evidence="2" type="ORF">LARSCL_LOCUS10178</name>
</gene>
<evidence type="ECO:0000256" key="1">
    <source>
        <dbReference type="SAM" id="SignalP"/>
    </source>
</evidence>
<protein>
    <submittedName>
        <fullName evidence="2">Uncharacterized protein</fullName>
    </submittedName>
</protein>
<name>A0AAV2A922_9ARAC</name>
<dbReference type="Proteomes" id="UP001497382">
    <property type="component" value="Unassembled WGS sequence"/>
</dbReference>
<keyword evidence="3" id="KW-1185">Reference proteome</keyword>
<evidence type="ECO:0000313" key="3">
    <source>
        <dbReference type="Proteomes" id="UP001497382"/>
    </source>
</evidence>
<keyword evidence="1" id="KW-0732">Signal</keyword>
<feature type="signal peptide" evidence="1">
    <location>
        <begin position="1"/>
        <end position="22"/>
    </location>
</feature>
<feature type="chain" id="PRO_5043382341" evidence="1">
    <location>
        <begin position="23"/>
        <end position="62"/>
    </location>
</feature>
<dbReference type="AlphaFoldDB" id="A0AAV2A922"/>